<dbReference type="AlphaFoldDB" id="A0AA41YYI3"/>
<accession>A0AA41YYI3</accession>
<evidence type="ECO:0000256" key="1">
    <source>
        <dbReference type="SAM" id="MobiDB-lite"/>
    </source>
</evidence>
<evidence type="ECO:0000313" key="2">
    <source>
        <dbReference type="EMBL" id="MCW6509562.1"/>
    </source>
</evidence>
<comment type="caution">
    <text evidence="2">The sequence shown here is derived from an EMBL/GenBank/DDBJ whole genome shotgun (WGS) entry which is preliminary data.</text>
</comment>
<organism evidence="2 3">
    <name type="scientific">Lichenifustis flavocetrariae</name>
    <dbReference type="NCBI Taxonomy" id="2949735"/>
    <lineage>
        <taxon>Bacteria</taxon>
        <taxon>Pseudomonadati</taxon>
        <taxon>Pseudomonadota</taxon>
        <taxon>Alphaproteobacteria</taxon>
        <taxon>Hyphomicrobiales</taxon>
        <taxon>Lichenihabitantaceae</taxon>
        <taxon>Lichenifustis</taxon>
    </lineage>
</organism>
<gene>
    <name evidence="2" type="ORF">M8523_16195</name>
</gene>
<keyword evidence="3" id="KW-1185">Reference proteome</keyword>
<dbReference type="RefSeq" id="WP_282585932.1">
    <property type="nucleotide sequence ID" value="NZ_JAMOIM010000010.1"/>
</dbReference>
<sequence>MTYDTADSGTRDGRRTATAFFDSREAAERARTDLLGAGLQADAVTMLGDQRAAAEDAPILPEEGGFWHALKEFFIPDEDRFTYAEGLRRGGFVVSVHTDAANYDRALDILDADGAVDIDEREQAWRSEGWQGWQEGISPLGGPPDNSTAGFGASYAGEDGYQPLQPKSVPSEAATGSLTTAGGIESESRADASKVGTGPNEPGALNPDMRERIGSGTASMTPPTPTGPQDATLYDNAAALDRKAAIEDASLGSATRSGLEAPGTTSTIGRDAKTAPFESSASRRDTSVQRSRVRGFIVNPVDGA</sequence>
<feature type="region of interest" description="Disordered" evidence="1">
    <location>
        <begin position="126"/>
        <end position="232"/>
    </location>
</feature>
<evidence type="ECO:0000313" key="3">
    <source>
        <dbReference type="Proteomes" id="UP001165667"/>
    </source>
</evidence>
<proteinExistence type="predicted"/>
<dbReference type="EMBL" id="JAMOIM010000010">
    <property type="protein sequence ID" value="MCW6509562.1"/>
    <property type="molecule type" value="Genomic_DNA"/>
</dbReference>
<name>A0AA41YYI3_9HYPH</name>
<dbReference type="Proteomes" id="UP001165667">
    <property type="component" value="Unassembled WGS sequence"/>
</dbReference>
<reference evidence="2" key="1">
    <citation type="submission" date="2022-05" db="EMBL/GenBank/DDBJ databases">
        <authorList>
            <person name="Pankratov T."/>
        </authorList>
    </citation>
    <scope>NUCLEOTIDE SEQUENCE</scope>
    <source>
        <strain evidence="2">BP6-180914</strain>
    </source>
</reference>
<feature type="region of interest" description="Disordered" evidence="1">
    <location>
        <begin position="251"/>
        <end position="304"/>
    </location>
</feature>
<protein>
    <submittedName>
        <fullName evidence="2">Uncharacterized protein</fullName>
    </submittedName>
</protein>